<dbReference type="GO" id="GO:0005886">
    <property type="term" value="C:plasma membrane"/>
    <property type="evidence" value="ECO:0007669"/>
    <property type="project" value="UniProtKB-SubCell"/>
</dbReference>
<dbReference type="SUPFAM" id="SSF161098">
    <property type="entry name" value="MetI-like"/>
    <property type="match status" value="1"/>
</dbReference>
<keyword evidence="4 7" id="KW-0812">Transmembrane</keyword>
<evidence type="ECO:0000256" key="6">
    <source>
        <dbReference type="ARBA" id="ARBA00023136"/>
    </source>
</evidence>
<gene>
    <name evidence="9" type="ORF">EFY87_09640</name>
</gene>
<dbReference type="AlphaFoldDB" id="A0A3M9M9T9"/>
<dbReference type="PANTHER" id="PTHR43744">
    <property type="entry name" value="ABC TRANSPORTER PERMEASE PROTEIN MG189-RELATED-RELATED"/>
    <property type="match status" value="1"/>
</dbReference>
<feature type="domain" description="ABC transmembrane type-1" evidence="8">
    <location>
        <begin position="79"/>
        <end position="268"/>
    </location>
</feature>
<keyword evidence="3" id="KW-1003">Cell membrane</keyword>
<dbReference type="OrthoDB" id="2063054at2"/>
<evidence type="ECO:0000256" key="4">
    <source>
        <dbReference type="ARBA" id="ARBA00022692"/>
    </source>
</evidence>
<evidence type="ECO:0000259" key="8">
    <source>
        <dbReference type="PROSITE" id="PS50928"/>
    </source>
</evidence>
<evidence type="ECO:0000313" key="10">
    <source>
        <dbReference type="Proteomes" id="UP000271678"/>
    </source>
</evidence>
<accession>A0A3M9M9T9</accession>
<feature type="transmembrane region" description="Helical" evidence="7">
    <location>
        <begin position="148"/>
        <end position="168"/>
    </location>
</feature>
<dbReference type="Pfam" id="PF00528">
    <property type="entry name" value="BPD_transp_1"/>
    <property type="match status" value="1"/>
</dbReference>
<feature type="transmembrane region" description="Helical" evidence="7">
    <location>
        <begin position="114"/>
        <end position="136"/>
    </location>
</feature>
<evidence type="ECO:0000256" key="5">
    <source>
        <dbReference type="ARBA" id="ARBA00022989"/>
    </source>
</evidence>
<dbReference type="InterPro" id="IPR035906">
    <property type="entry name" value="MetI-like_sf"/>
</dbReference>
<feature type="transmembrane region" description="Helical" evidence="7">
    <location>
        <begin position="247"/>
        <end position="268"/>
    </location>
</feature>
<dbReference type="Gene3D" id="1.10.3720.10">
    <property type="entry name" value="MetI-like"/>
    <property type="match status" value="1"/>
</dbReference>
<dbReference type="EMBL" id="RJJQ01000008">
    <property type="protein sequence ID" value="RNI22314.1"/>
    <property type="molecule type" value="Genomic_DNA"/>
</dbReference>
<organism evidence="9 10">
    <name type="scientific">Flexivirga caeni</name>
    <dbReference type="NCBI Taxonomy" id="2294115"/>
    <lineage>
        <taxon>Bacteria</taxon>
        <taxon>Bacillati</taxon>
        <taxon>Actinomycetota</taxon>
        <taxon>Actinomycetes</taxon>
        <taxon>Micrococcales</taxon>
        <taxon>Dermacoccaceae</taxon>
        <taxon>Flexivirga</taxon>
    </lineage>
</organism>
<keyword evidence="2 7" id="KW-0813">Transport</keyword>
<dbReference type="Proteomes" id="UP000271678">
    <property type="component" value="Unassembled WGS sequence"/>
</dbReference>
<proteinExistence type="inferred from homology"/>
<feature type="transmembrane region" description="Helical" evidence="7">
    <location>
        <begin position="21"/>
        <end position="39"/>
    </location>
</feature>
<evidence type="ECO:0000256" key="7">
    <source>
        <dbReference type="RuleBase" id="RU363032"/>
    </source>
</evidence>
<protein>
    <submittedName>
        <fullName evidence="9">Carbohydrate ABC transporter permease</fullName>
    </submittedName>
</protein>
<comment type="similarity">
    <text evidence="7">Belongs to the binding-protein-dependent transport system permease family.</text>
</comment>
<sequence>MPGRRATRRPGTSTTGRVVRLVVAALVGLAFIAPLYWVFVTSTLNTSQAYSFSWASLVPHPNFSNYDRAWHMAPWERFFTNTIFIAVCTVVLALLTSLLAGFAFSVMRFRGRGALFGLVLSVMMVPQSVLLIPDYIIAQHLHLLNTYWIQILPFGASVFGIFLVRQFFLNVPKELFEAAELDGCGPLRILFWVGLPMVRPALLVLGLNVLMGSWNAFLWPYVMTSSNAVRPIEVGLSVFSSTNGTDYTGLCASVSFTTIPVLVVFLLLQKQFITGAFSAAGGVRG</sequence>
<dbReference type="CDD" id="cd06261">
    <property type="entry name" value="TM_PBP2"/>
    <property type="match status" value="1"/>
</dbReference>
<evidence type="ECO:0000256" key="3">
    <source>
        <dbReference type="ARBA" id="ARBA00022475"/>
    </source>
</evidence>
<dbReference type="InterPro" id="IPR000515">
    <property type="entry name" value="MetI-like"/>
</dbReference>
<dbReference type="GO" id="GO:0055085">
    <property type="term" value="P:transmembrane transport"/>
    <property type="evidence" value="ECO:0007669"/>
    <property type="project" value="InterPro"/>
</dbReference>
<evidence type="ECO:0000256" key="2">
    <source>
        <dbReference type="ARBA" id="ARBA00022448"/>
    </source>
</evidence>
<reference evidence="9 10" key="1">
    <citation type="submission" date="2018-11" db="EMBL/GenBank/DDBJ databases">
        <title>Draft genome of Simplicispira Flexivirga sp. BO-16.</title>
        <authorList>
            <person name="Im W.T."/>
        </authorList>
    </citation>
    <scope>NUCLEOTIDE SEQUENCE [LARGE SCALE GENOMIC DNA]</scope>
    <source>
        <strain evidence="9 10">BO-16</strain>
    </source>
</reference>
<keyword evidence="5 7" id="KW-1133">Transmembrane helix</keyword>
<dbReference type="PROSITE" id="PS50928">
    <property type="entry name" value="ABC_TM1"/>
    <property type="match status" value="1"/>
</dbReference>
<evidence type="ECO:0000256" key="1">
    <source>
        <dbReference type="ARBA" id="ARBA00004651"/>
    </source>
</evidence>
<name>A0A3M9M9T9_9MICO</name>
<feature type="transmembrane region" description="Helical" evidence="7">
    <location>
        <begin position="189"/>
        <end position="211"/>
    </location>
</feature>
<dbReference type="PANTHER" id="PTHR43744:SF12">
    <property type="entry name" value="ABC TRANSPORTER PERMEASE PROTEIN MG189-RELATED"/>
    <property type="match status" value="1"/>
</dbReference>
<evidence type="ECO:0000313" key="9">
    <source>
        <dbReference type="EMBL" id="RNI22314.1"/>
    </source>
</evidence>
<keyword evidence="10" id="KW-1185">Reference proteome</keyword>
<feature type="transmembrane region" description="Helical" evidence="7">
    <location>
        <begin position="78"/>
        <end position="102"/>
    </location>
</feature>
<comment type="caution">
    <text evidence="9">The sequence shown here is derived from an EMBL/GenBank/DDBJ whole genome shotgun (WGS) entry which is preliminary data.</text>
</comment>
<keyword evidence="6 7" id="KW-0472">Membrane</keyword>
<comment type="subcellular location">
    <subcellularLocation>
        <location evidence="1 7">Cell membrane</location>
        <topology evidence="1 7">Multi-pass membrane protein</topology>
    </subcellularLocation>
</comment>